<reference evidence="1" key="1">
    <citation type="submission" date="2023-05" db="EMBL/GenBank/DDBJ databases">
        <authorList>
            <consortium name="ELIXIR-Norway"/>
        </authorList>
    </citation>
    <scope>NUCLEOTIDE SEQUENCE</scope>
</reference>
<organism evidence="1 2">
    <name type="scientific">Rangifer tarandus platyrhynchus</name>
    <name type="common">Svalbard reindeer</name>
    <dbReference type="NCBI Taxonomy" id="3082113"/>
    <lineage>
        <taxon>Eukaryota</taxon>
        <taxon>Metazoa</taxon>
        <taxon>Chordata</taxon>
        <taxon>Craniata</taxon>
        <taxon>Vertebrata</taxon>
        <taxon>Euteleostomi</taxon>
        <taxon>Mammalia</taxon>
        <taxon>Eutheria</taxon>
        <taxon>Laurasiatheria</taxon>
        <taxon>Artiodactyla</taxon>
        <taxon>Ruminantia</taxon>
        <taxon>Pecora</taxon>
        <taxon>Cervidae</taxon>
        <taxon>Odocoileinae</taxon>
        <taxon>Rangifer</taxon>
    </lineage>
</organism>
<sequence>MHTHTHTCTHACAHTCVHTCAHTQAQAPRARVTALCIRVCCVLRPPEPSPDSEAPGDPQPPLVRNPLLTTPFLWSDPNGAVYFLNWNDLLATLYLLVPNPR</sequence>
<protein>
    <submittedName>
        <fullName evidence="1">Uncharacterized protein</fullName>
    </submittedName>
</protein>
<dbReference type="Proteomes" id="UP001162501">
    <property type="component" value="Chromosome 7"/>
</dbReference>
<name>A0AC60A539_RANTA</name>
<gene>
    <name evidence="1" type="ORF">MRATA1EN22A_LOCUS26841</name>
</gene>
<evidence type="ECO:0000313" key="2">
    <source>
        <dbReference type="Proteomes" id="UP001162501"/>
    </source>
</evidence>
<evidence type="ECO:0000313" key="1">
    <source>
        <dbReference type="EMBL" id="CAN0555531.1"/>
    </source>
</evidence>
<proteinExistence type="predicted"/>
<reference evidence="1" key="2">
    <citation type="submission" date="2025-03" db="EMBL/GenBank/DDBJ databases">
        <authorList>
            <consortium name="ELIXIR-Norway"/>
            <consortium name="Elixir Norway"/>
        </authorList>
    </citation>
    <scope>NUCLEOTIDE SEQUENCE</scope>
</reference>
<accession>A0AC60A539</accession>
<dbReference type="EMBL" id="OX596091">
    <property type="protein sequence ID" value="CAN0555531.1"/>
    <property type="molecule type" value="Genomic_DNA"/>
</dbReference>